<dbReference type="PANTHER" id="PTHR31050:SF3">
    <property type="entry name" value="OS08G0412800 PROTEIN"/>
    <property type="match status" value="1"/>
</dbReference>
<accession>A0ABR0VFU1</accession>
<proteinExistence type="predicted"/>
<reference evidence="1 2" key="1">
    <citation type="journal article" date="2021" name="Comput. Struct. Biotechnol. J.">
        <title>De novo genome assembly of the potent medicinal plant Rehmannia glutinosa using nanopore technology.</title>
        <authorList>
            <person name="Ma L."/>
            <person name="Dong C."/>
            <person name="Song C."/>
            <person name="Wang X."/>
            <person name="Zheng X."/>
            <person name="Niu Y."/>
            <person name="Chen S."/>
            <person name="Feng W."/>
        </authorList>
    </citation>
    <scope>NUCLEOTIDE SEQUENCE [LARGE SCALE GENOMIC DNA]</scope>
    <source>
        <strain evidence="1">DH-2019</strain>
    </source>
</reference>
<organism evidence="1 2">
    <name type="scientific">Rehmannia glutinosa</name>
    <name type="common">Chinese foxglove</name>
    <dbReference type="NCBI Taxonomy" id="99300"/>
    <lineage>
        <taxon>Eukaryota</taxon>
        <taxon>Viridiplantae</taxon>
        <taxon>Streptophyta</taxon>
        <taxon>Embryophyta</taxon>
        <taxon>Tracheophyta</taxon>
        <taxon>Spermatophyta</taxon>
        <taxon>Magnoliopsida</taxon>
        <taxon>eudicotyledons</taxon>
        <taxon>Gunneridae</taxon>
        <taxon>Pentapetalae</taxon>
        <taxon>asterids</taxon>
        <taxon>lamiids</taxon>
        <taxon>Lamiales</taxon>
        <taxon>Orobanchaceae</taxon>
        <taxon>Rehmannieae</taxon>
        <taxon>Rehmannia</taxon>
    </lineage>
</organism>
<dbReference type="EMBL" id="JABTTQ020001207">
    <property type="protein sequence ID" value="KAK6133792.1"/>
    <property type="molecule type" value="Genomic_DNA"/>
</dbReference>
<dbReference type="Pfam" id="PF06880">
    <property type="entry name" value="DUF1262"/>
    <property type="match status" value="1"/>
</dbReference>
<evidence type="ECO:0008006" key="3">
    <source>
        <dbReference type="Google" id="ProtNLM"/>
    </source>
</evidence>
<gene>
    <name evidence="1" type="ORF">DH2020_032503</name>
</gene>
<sequence length="348" mass="40248">MYVTRPLSQLLKSPDLLAAPPDGPNSGYLVIQDEEPVTYSRFGWCKNRGDLTNLPFPQNKGLIVRYMEGGSSDSFQCVFFIPVLNQPLSSNQYYTIVPYGQHKGEAFTCSREEDKVICCFSRLVEDVKPRPLDPQNIYQQFKIINFRRNGYFATSIAADGFPPYFLGRRNGWWYTNKTPPHFKLDIAQGLNSKLRARLPDFDFPLSRKTSEPFVVGKCNTNDTRVTIDASVEKEEVFVYGSKAMWNEEKVVDGVIWFTSCGLKGEQMRVGLRVEVVERMKWEQEIGGWIGGEKRRAKINRVEELKEGGEWSKFGCYVLVERFNLKRMDGSLVMSYDFRHFHQMKTKWE</sequence>
<dbReference type="InterPro" id="IPR010683">
    <property type="entry name" value="DUF1262"/>
</dbReference>
<evidence type="ECO:0000313" key="2">
    <source>
        <dbReference type="Proteomes" id="UP001318860"/>
    </source>
</evidence>
<dbReference type="Proteomes" id="UP001318860">
    <property type="component" value="Unassembled WGS sequence"/>
</dbReference>
<keyword evidence="2" id="KW-1185">Reference proteome</keyword>
<protein>
    <recommendedName>
        <fullName evidence="3">F-box protein</fullName>
    </recommendedName>
</protein>
<comment type="caution">
    <text evidence="1">The sequence shown here is derived from an EMBL/GenBank/DDBJ whole genome shotgun (WGS) entry which is preliminary data.</text>
</comment>
<dbReference type="PANTHER" id="PTHR31050">
    <property type="entry name" value="OS08G0413200 PROTEIN"/>
    <property type="match status" value="1"/>
</dbReference>
<evidence type="ECO:0000313" key="1">
    <source>
        <dbReference type="EMBL" id="KAK6133792.1"/>
    </source>
</evidence>
<name>A0ABR0VFU1_REHGL</name>